<dbReference type="SUPFAM" id="SSF56176">
    <property type="entry name" value="FAD-binding/transporter-associated domain-like"/>
    <property type="match status" value="1"/>
</dbReference>
<dbReference type="InterPro" id="IPR016169">
    <property type="entry name" value="FAD-bd_PCMH_sub2"/>
</dbReference>
<comment type="similarity">
    <text evidence="1">Belongs to the oxygen-dependent FAD-linked oxidoreductase family.</text>
</comment>
<dbReference type="GO" id="GO:0071949">
    <property type="term" value="F:FAD binding"/>
    <property type="evidence" value="ECO:0007669"/>
    <property type="project" value="InterPro"/>
</dbReference>
<evidence type="ECO:0000259" key="6">
    <source>
        <dbReference type="PROSITE" id="PS51387"/>
    </source>
</evidence>
<evidence type="ECO:0000256" key="5">
    <source>
        <dbReference type="SAM" id="SignalP"/>
    </source>
</evidence>
<dbReference type="InterPro" id="IPR036318">
    <property type="entry name" value="FAD-bd_PCMH-like_sf"/>
</dbReference>
<sequence length="533" mass="56967">MRAYSIVSASILAACASAQSTFEPTDFNVTQALLNKGINVSSIPQLEGLVERSSSTGCSIACSSLQLVFGSNKVLGQQTSAYNSFTNSYWSVQQASVDPYCIFKPSNAAEVSIALLVARLTQCPFAVKSGGHAAFSGASNIAGGITIALEKINEVTLSSDKKTAAIGPGNTWYDVYTRLESQNLAVIGGRVAAIGVGGLTLGGGISFFSNNYGWACDNVVSFEVVTASGIILTASPTSFPDLYWALRGGGNNVGIVTKFNLATIPQGQMWGGGRLHLETEFPAVIQAFYNLGKNSAQDTNAAQILSFAYAQSTKFASADLQYAKPVANAPILAEYMVIPAISDTTRVRTLSDLTVQFNASNPNGLRETYWAVTFKLDKDLTNFIQTVFFDEIAAIANAANIIPAATLQVITTPQLSYMSKKGGNPLGLSTASGPLILLNLNMMWSNIADDTRILKANSNIVKRTVAEAKRRGLYVDYIYMNYASQFQAVIPSYGVANQQKLKKIANIYDPTAVFQELQPGYFKLDGAPDSNMP</sequence>
<dbReference type="Pfam" id="PF01565">
    <property type="entry name" value="FAD_binding_4"/>
    <property type="match status" value="1"/>
</dbReference>
<keyword evidence="4" id="KW-0560">Oxidoreductase</keyword>
<proteinExistence type="inferred from homology"/>
<dbReference type="Proteomes" id="UP000799757">
    <property type="component" value="Unassembled WGS sequence"/>
</dbReference>
<evidence type="ECO:0000256" key="3">
    <source>
        <dbReference type="ARBA" id="ARBA00022827"/>
    </source>
</evidence>
<evidence type="ECO:0000313" key="7">
    <source>
        <dbReference type="EMBL" id="KAF2798824.1"/>
    </source>
</evidence>
<evidence type="ECO:0000256" key="1">
    <source>
        <dbReference type="ARBA" id="ARBA00005466"/>
    </source>
</evidence>
<keyword evidence="2" id="KW-0285">Flavoprotein</keyword>
<dbReference type="OrthoDB" id="2151789at2759"/>
<evidence type="ECO:0000256" key="2">
    <source>
        <dbReference type="ARBA" id="ARBA00022630"/>
    </source>
</evidence>
<evidence type="ECO:0000256" key="4">
    <source>
        <dbReference type="ARBA" id="ARBA00023002"/>
    </source>
</evidence>
<dbReference type="AlphaFoldDB" id="A0A6A6XSW0"/>
<reference evidence="7" key="1">
    <citation type="journal article" date="2020" name="Stud. Mycol.">
        <title>101 Dothideomycetes genomes: a test case for predicting lifestyles and emergence of pathogens.</title>
        <authorList>
            <person name="Haridas S."/>
            <person name="Albert R."/>
            <person name="Binder M."/>
            <person name="Bloem J."/>
            <person name="Labutti K."/>
            <person name="Salamov A."/>
            <person name="Andreopoulos B."/>
            <person name="Baker S."/>
            <person name="Barry K."/>
            <person name="Bills G."/>
            <person name="Bluhm B."/>
            <person name="Cannon C."/>
            <person name="Castanera R."/>
            <person name="Culley D."/>
            <person name="Daum C."/>
            <person name="Ezra D."/>
            <person name="Gonzalez J."/>
            <person name="Henrissat B."/>
            <person name="Kuo A."/>
            <person name="Liang C."/>
            <person name="Lipzen A."/>
            <person name="Lutzoni F."/>
            <person name="Magnuson J."/>
            <person name="Mondo S."/>
            <person name="Nolan M."/>
            <person name="Ohm R."/>
            <person name="Pangilinan J."/>
            <person name="Park H.-J."/>
            <person name="Ramirez L."/>
            <person name="Alfaro M."/>
            <person name="Sun H."/>
            <person name="Tritt A."/>
            <person name="Yoshinaga Y."/>
            <person name="Zwiers L.-H."/>
            <person name="Turgeon B."/>
            <person name="Goodwin S."/>
            <person name="Spatafora J."/>
            <person name="Crous P."/>
            <person name="Grigoriev I."/>
        </authorList>
    </citation>
    <scope>NUCLEOTIDE SEQUENCE</scope>
    <source>
        <strain evidence="7">CBS 109.77</strain>
    </source>
</reference>
<keyword evidence="5" id="KW-0732">Signal</keyword>
<organism evidence="7 8">
    <name type="scientific">Melanomma pulvis-pyrius CBS 109.77</name>
    <dbReference type="NCBI Taxonomy" id="1314802"/>
    <lineage>
        <taxon>Eukaryota</taxon>
        <taxon>Fungi</taxon>
        <taxon>Dikarya</taxon>
        <taxon>Ascomycota</taxon>
        <taxon>Pezizomycotina</taxon>
        <taxon>Dothideomycetes</taxon>
        <taxon>Pleosporomycetidae</taxon>
        <taxon>Pleosporales</taxon>
        <taxon>Melanommataceae</taxon>
        <taxon>Melanomma</taxon>
    </lineage>
</organism>
<accession>A0A6A6XSW0</accession>
<gene>
    <name evidence="7" type="ORF">K505DRAFT_295838</name>
</gene>
<dbReference type="Gene3D" id="3.30.465.10">
    <property type="match status" value="1"/>
</dbReference>
<evidence type="ECO:0000313" key="8">
    <source>
        <dbReference type="Proteomes" id="UP000799757"/>
    </source>
</evidence>
<dbReference type="EMBL" id="MU001776">
    <property type="protein sequence ID" value="KAF2798824.1"/>
    <property type="molecule type" value="Genomic_DNA"/>
</dbReference>
<dbReference type="InterPro" id="IPR050416">
    <property type="entry name" value="FAD-linked_Oxidoreductase"/>
</dbReference>
<feature type="domain" description="FAD-binding PCMH-type" evidence="6">
    <location>
        <begin position="95"/>
        <end position="266"/>
    </location>
</feature>
<dbReference type="PROSITE" id="PS51257">
    <property type="entry name" value="PROKAR_LIPOPROTEIN"/>
    <property type="match status" value="1"/>
</dbReference>
<protein>
    <submittedName>
        <fullName evidence="7">FAD-binding domain-containing protein</fullName>
    </submittedName>
</protein>
<keyword evidence="3" id="KW-0274">FAD</keyword>
<feature type="signal peptide" evidence="5">
    <location>
        <begin position="1"/>
        <end position="18"/>
    </location>
</feature>
<name>A0A6A6XSW0_9PLEO</name>
<dbReference type="InterPro" id="IPR006094">
    <property type="entry name" value="Oxid_FAD_bind_N"/>
</dbReference>
<dbReference type="PROSITE" id="PS51387">
    <property type="entry name" value="FAD_PCMH"/>
    <property type="match status" value="1"/>
</dbReference>
<dbReference type="PANTHER" id="PTHR42973:SF34">
    <property type="entry name" value="FAD BINDING DOMAIN PROTEIN (AFU_ORTHOLOGUE AFUA_3G02770)"/>
    <property type="match status" value="1"/>
</dbReference>
<dbReference type="PANTHER" id="PTHR42973">
    <property type="entry name" value="BINDING OXIDOREDUCTASE, PUTATIVE (AFU_ORTHOLOGUE AFUA_1G17690)-RELATED"/>
    <property type="match status" value="1"/>
</dbReference>
<keyword evidence="8" id="KW-1185">Reference proteome</keyword>
<dbReference type="InterPro" id="IPR016166">
    <property type="entry name" value="FAD-bd_PCMH"/>
</dbReference>
<feature type="chain" id="PRO_5025585118" evidence="5">
    <location>
        <begin position="19"/>
        <end position="533"/>
    </location>
</feature>
<dbReference type="GO" id="GO:0016491">
    <property type="term" value="F:oxidoreductase activity"/>
    <property type="evidence" value="ECO:0007669"/>
    <property type="project" value="UniProtKB-KW"/>
</dbReference>